<dbReference type="RefSeq" id="WP_016976475.1">
    <property type="nucleotide sequence ID" value="NZ_CP014546.1"/>
</dbReference>
<dbReference type="SUPFAM" id="SSF48498">
    <property type="entry name" value="Tetracyclin repressor-like, C-terminal domain"/>
    <property type="match status" value="1"/>
</dbReference>
<feature type="domain" description="HTH tetR-type" evidence="4">
    <location>
        <begin position="14"/>
        <end position="58"/>
    </location>
</feature>
<dbReference type="InterPro" id="IPR009057">
    <property type="entry name" value="Homeodomain-like_sf"/>
</dbReference>
<dbReference type="EMBL" id="CP014546">
    <property type="protein sequence ID" value="AMN81883.1"/>
    <property type="molecule type" value="Genomic_DNA"/>
</dbReference>
<dbReference type="GeneID" id="88826340"/>
<evidence type="ECO:0000313" key="7">
    <source>
        <dbReference type="Proteomes" id="UP000070516"/>
    </source>
</evidence>
<dbReference type="GO" id="GO:0003677">
    <property type="term" value="F:DNA binding"/>
    <property type="evidence" value="ECO:0007669"/>
    <property type="project" value="UniProtKB-KW"/>
</dbReference>
<feature type="domain" description="Tetracyclin repressor-like C-terminal" evidence="5">
    <location>
        <begin position="82"/>
        <end position="175"/>
    </location>
</feature>
<dbReference type="AlphaFoldDB" id="A0A127I5A0"/>
<proteinExistence type="predicted"/>
<evidence type="ECO:0000313" key="6">
    <source>
        <dbReference type="EMBL" id="AMN81883.1"/>
    </source>
</evidence>
<evidence type="ECO:0000256" key="3">
    <source>
        <dbReference type="ARBA" id="ARBA00023163"/>
    </source>
</evidence>
<protein>
    <submittedName>
        <fullName evidence="6">TetR family transcriptional regulator</fullName>
    </submittedName>
</protein>
<organism evidence="6 7">
    <name type="scientific">Pseudomonas azotoformans</name>
    <dbReference type="NCBI Taxonomy" id="47878"/>
    <lineage>
        <taxon>Bacteria</taxon>
        <taxon>Pseudomonadati</taxon>
        <taxon>Pseudomonadota</taxon>
        <taxon>Gammaproteobacteria</taxon>
        <taxon>Pseudomonadales</taxon>
        <taxon>Pseudomonadaceae</taxon>
        <taxon>Pseudomonas</taxon>
    </lineage>
</organism>
<evidence type="ECO:0000256" key="2">
    <source>
        <dbReference type="ARBA" id="ARBA00023125"/>
    </source>
</evidence>
<evidence type="ECO:0000259" key="4">
    <source>
        <dbReference type="Pfam" id="PF00440"/>
    </source>
</evidence>
<dbReference type="Gene3D" id="1.10.357.10">
    <property type="entry name" value="Tetracycline Repressor, domain 2"/>
    <property type="match status" value="1"/>
</dbReference>
<gene>
    <name evidence="6" type="ORF">AYR47_27850</name>
</gene>
<keyword evidence="2" id="KW-0238">DNA-binding</keyword>
<dbReference type="Pfam" id="PF00440">
    <property type="entry name" value="TetR_N"/>
    <property type="match status" value="1"/>
</dbReference>
<dbReference type="InterPro" id="IPR001647">
    <property type="entry name" value="HTH_TetR"/>
</dbReference>
<keyword evidence="3" id="KW-0804">Transcription</keyword>
<reference evidence="6 7" key="1">
    <citation type="submission" date="2016-02" db="EMBL/GenBank/DDBJ databases">
        <title>Complete genome sequence of Pseudomonas azotoformans S4.</title>
        <authorList>
            <person name="Fang Y."/>
            <person name="Wu L."/>
            <person name="Feng G."/>
        </authorList>
    </citation>
    <scope>NUCLEOTIDE SEQUENCE [LARGE SCALE GENOMIC DNA]</scope>
    <source>
        <strain evidence="6 7">S4</strain>
    </source>
</reference>
<accession>A0A127I5A0</accession>
<keyword evidence="1" id="KW-0805">Transcription regulation</keyword>
<evidence type="ECO:0000256" key="1">
    <source>
        <dbReference type="ARBA" id="ARBA00023015"/>
    </source>
</evidence>
<sequence>MARKIAFDYDQAVEKAKVLFWQRGYVATGLRDLLKVMDIGESSFYNSLKSKKQLYLACVQRYEDDVVARRLEALVSAPTAAEGIRAFFSVILDDLEGAQMPSPLCMVAAMVTDVVLSDPELRERAEQGLEAVRGIMAERLGEDQAQGLLPAALDPQVTASVILTYLQGLWRMALVKFERPGFERQVDTFLQGQGL</sequence>
<dbReference type="KEGG" id="pazo:AYR47_27850"/>
<evidence type="ECO:0000259" key="5">
    <source>
        <dbReference type="Pfam" id="PF16925"/>
    </source>
</evidence>
<dbReference type="PANTHER" id="PTHR47506">
    <property type="entry name" value="TRANSCRIPTIONAL REGULATORY PROTEIN"/>
    <property type="match status" value="1"/>
</dbReference>
<dbReference type="PANTHER" id="PTHR47506:SF1">
    <property type="entry name" value="HTH-TYPE TRANSCRIPTIONAL REGULATOR YJDC"/>
    <property type="match status" value="1"/>
</dbReference>
<name>A0A127I5A0_PSEAZ</name>
<dbReference type="Proteomes" id="UP000070516">
    <property type="component" value="Chromosome"/>
</dbReference>
<dbReference type="Gene3D" id="1.10.10.60">
    <property type="entry name" value="Homeodomain-like"/>
    <property type="match status" value="1"/>
</dbReference>
<dbReference type="SUPFAM" id="SSF46689">
    <property type="entry name" value="Homeodomain-like"/>
    <property type="match status" value="1"/>
</dbReference>
<dbReference type="Pfam" id="PF16925">
    <property type="entry name" value="TetR_C_13"/>
    <property type="match status" value="1"/>
</dbReference>
<dbReference type="InterPro" id="IPR036271">
    <property type="entry name" value="Tet_transcr_reg_TetR-rel_C_sf"/>
</dbReference>
<dbReference type="InterPro" id="IPR011075">
    <property type="entry name" value="TetR_C"/>
</dbReference>